<dbReference type="EMBL" id="AZFM01000014">
    <property type="protein sequence ID" value="KRL90181.1"/>
    <property type="molecule type" value="Genomic_DNA"/>
</dbReference>
<dbReference type="Proteomes" id="UP000051036">
    <property type="component" value="Unassembled WGS sequence"/>
</dbReference>
<dbReference type="RefSeq" id="WP_057798599.1">
    <property type="nucleotide sequence ID" value="NZ_AZFM01000014.1"/>
</dbReference>
<proteinExistence type="predicted"/>
<name>A0A0R1UH95_9LACO</name>
<accession>A0A0R1UH95</accession>
<dbReference type="InterPro" id="IPR056096">
    <property type="entry name" value="DUF7679"/>
</dbReference>
<protein>
    <submittedName>
        <fullName evidence="1">Uncharacterized protein</fullName>
    </submittedName>
</protein>
<sequence length="163" mass="20084">MKQKNQYIWFLIEFTNGNKEWYCVSRVLRSAILREKKTNQFWKNTMIGNYITVATADYYKGRTRLTVGKIIKINISSKATKRHNWTRNQFVTPDHLLNFKDSYNYLRHDYTWYNRFAIWVALKYWHNELVMRQVRSRKKKIRQIKWQANSISYKFEKLSRKIK</sequence>
<dbReference type="Pfam" id="PF24727">
    <property type="entry name" value="DUF7679"/>
    <property type="match status" value="1"/>
</dbReference>
<dbReference type="PATRIC" id="fig|1423763.3.peg.372"/>
<dbReference type="AlphaFoldDB" id="A0A0R1UH95"/>
<dbReference type="STRING" id="1423763.FC46_GL000367"/>
<comment type="caution">
    <text evidence="1">The sequence shown here is derived from an EMBL/GenBank/DDBJ whole genome shotgun (WGS) entry which is preliminary data.</text>
</comment>
<organism evidence="1 2">
    <name type="scientific">Lactobacillus kalixensis DSM 16043</name>
    <dbReference type="NCBI Taxonomy" id="1423763"/>
    <lineage>
        <taxon>Bacteria</taxon>
        <taxon>Bacillati</taxon>
        <taxon>Bacillota</taxon>
        <taxon>Bacilli</taxon>
        <taxon>Lactobacillales</taxon>
        <taxon>Lactobacillaceae</taxon>
        <taxon>Lactobacillus</taxon>
    </lineage>
</organism>
<keyword evidence="2" id="KW-1185">Reference proteome</keyword>
<evidence type="ECO:0000313" key="2">
    <source>
        <dbReference type="Proteomes" id="UP000051036"/>
    </source>
</evidence>
<reference evidence="1 2" key="1">
    <citation type="journal article" date="2015" name="Genome Announc.">
        <title>Expanding the biotechnology potential of lactobacilli through comparative genomics of 213 strains and associated genera.</title>
        <authorList>
            <person name="Sun Z."/>
            <person name="Harris H.M."/>
            <person name="McCann A."/>
            <person name="Guo C."/>
            <person name="Argimon S."/>
            <person name="Zhang W."/>
            <person name="Yang X."/>
            <person name="Jeffery I.B."/>
            <person name="Cooney J.C."/>
            <person name="Kagawa T.F."/>
            <person name="Liu W."/>
            <person name="Song Y."/>
            <person name="Salvetti E."/>
            <person name="Wrobel A."/>
            <person name="Rasinkangas P."/>
            <person name="Parkhill J."/>
            <person name="Rea M.C."/>
            <person name="O'Sullivan O."/>
            <person name="Ritari J."/>
            <person name="Douillard F.P."/>
            <person name="Paul Ross R."/>
            <person name="Yang R."/>
            <person name="Briner A.E."/>
            <person name="Felis G.E."/>
            <person name="de Vos W.M."/>
            <person name="Barrangou R."/>
            <person name="Klaenhammer T.R."/>
            <person name="Caufield P.W."/>
            <person name="Cui Y."/>
            <person name="Zhang H."/>
            <person name="O'Toole P.W."/>
        </authorList>
    </citation>
    <scope>NUCLEOTIDE SEQUENCE [LARGE SCALE GENOMIC DNA]</scope>
    <source>
        <strain evidence="1 2">DSM 16043</strain>
    </source>
</reference>
<gene>
    <name evidence="1" type="ORF">FC46_GL000367</name>
</gene>
<evidence type="ECO:0000313" key="1">
    <source>
        <dbReference type="EMBL" id="KRL90181.1"/>
    </source>
</evidence>
<dbReference type="OrthoDB" id="2313161at2"/>